<sequence>MNGTYTHPTRLTVKNRFWSINPVPGKQPTDLRNESGYSGRVEYLRDEQKHFSLRLSDVKKTDEHVYCIRVITNEDKERWLGFPGVTLTVTDLQVIAPAEVTEGQSAVLTCKTTCSLTDPTFIWYKNIPGLTTKTTKSNEVHLQRVSSEDAGSYSCAVRGYEHLPSPAQTLSVRYPPKNVSVSISSSGEIVEGSSVTMTCSSDANPPVKNYNWFKGTTSVGNEKTYNISKISTEDSGEYKCKCSNEVGHQDSISVALNVLYPPKNVSVSINSSGEIVEGSSVTLTCSSDANPPVENYTWFKEKESSPVGSGQSYRALQSGQYYCEAQNKHGSERSAAVSVTLNVRSGADVGMSRRSGVQSVFQFIPKVFSGVEVRALCRTLEFFHSNLHTPCLHGARFVHRGIVMLEQIWAS</sequence>
<accession>A0ACC5ZK67</accession>
<comment type="caution">
    <text evidence="1">The sequence shown here is derived from an EMBL/GenBank/DDBJ whole genome shotgun (WGS) entry which is preliminary data.</text>
</comment>
<reference evidence="1" key="1">
    <citation type="submission" date="2020-02" db="EMBL/GenBank/DDBJ databases">
        <title>Genome sequencing of the panga catfish, Pangasius djambal.</title>
        <authorList>
            <person name="Wen M."/>
            <person name="Zahm M."/>
            <person name="Roques C."/>
            <person name="Cabau C."/>
            <person name="Klopp C."/>
            <person name="Donnadieu C."/>
            <person name="Jouanno E."/>
            <person name="Avarre J.-C."/>
            <person name="Campet M."/>
            <person name="Ha T."/>
            <person name="Dugue R."/>
            <person name="Lampietro C."/>
            <person name="Louis A."/>
            <person name="Herpin A."/>
            <person name="Echchiki A."/>
            <person name="Berthelot C."/>
            <person name="Parey E."/>
            <person name="Roest-Crollius H."/>
            <person name="Braasch I."/>
            <person name="Postlethwait J.H."/>
            <person name="Bobe J."/>
            <person name="Montfort J."/>
            <person name="Bouchez O."/>
            <person name="Begum T."/>
            <person name="Schartl M."/>
            <person name="Gustiano R."/>
            <person name="Guiguen Y."/>
        </authorList>
    </citation>
    <scope>NUCLEOTIDE SEQUENCE</scope>
    <source>
        <strain evidence="1">Pdj_M5554</strain>
    </source>
</reference>
<gene>
    <name evidence="1" type="ORF">PDJAM_G00162490</name>
</gene>
<name>A0ACC5ZK67_9TELE</name>
<protein>
    <submittedName>
        <fullName evidence="1">Uncharacterized protein</fullName>
    </submittedName>
</protein>
<dbReference type="Proteomes" id="UP000830395">
    <property type="component" value="Chromosome 26"/>
</dbReference>
<evidence type="ECO:0000313" key="2">
    <source>
        <dbReference type="Proteomes" id="UP000830395"/>
    </source>
</evidence>
<proteinExistence type="predicted"/>
<evidence type="ECO:0000313" key="1">
    <source>
        <dbReference type="EMBL" id="MCJ8748173.1"/>
    </source>
</evidence>
<keyword evidence="2" id="KW-1185">Reference proteome</keyword>
<dbReference type="EMBL" id="CM041000">
    <property type="protein sequence ID" value="MCJ8748173.1"/>
    <property type="molecule type" value="Genomic_DNA"/>
</dbReference>
<organism evidence="1 2">
    <name type="scientific">Pangasius djambal</name>
    <dbReference type="NCBI Taxonomy" id="1691987"/>
    <lineage>
        <taxon>Eukaryota</taxon>
        <taxon>Metazoa</taxon>
        <taxon>Chordata</taxon>
        <taxon>Craniata</taxon>
        <taxon>Vertebrata</taxon>
        <taxon>Euteleostomi</taxon>
        <taxon>Actinopterygii</taxon>
        <taxon>Neopterygii</taxon>
        <taxon>Teleostei</taxon>
        <taxon>Ostariophysi</taxon>
        <taxon>Siluriformes</taxon>
        <taxon>Pangasiidae</taxon>
        <taxon>Pangasius</taxon>
    </lineage>
</organism>